<name>A0AAQ3US45_PASNO</name>
<dbReference type="InterPro" id="IPR035979">
    <property type="entry name" value="RBD_domain_sf"/>
</dbReference>
<dbReference type="InterPro" id="IPR000504">
    <property type="entry name" value="RRM_dom"/>
</dbReference>
<evidence type="ECO:0000259" key="4">
    <source>
        <dbReference type="PROSITE" id="PS50102"/>
    </source>
</evidence>
<proteinExistence type="predicted"/>
<evidence type="ECO:0000313" key="5">
    <source>
        <dbReference type="EMBL" id="WVZ95407.1"/>
    </source>
</evidence>
<evidence type="ECO:0000313" key="6">
    <source>
        <dbReference type="Proteomes" id="UP001341281"/>
    </source>
</evidence>
<dbReference type="SMART" id="SM00360">
    <property type="entry name" value="RRM"/>
    <property type="match status" value="2"/>
</dbReference>
<dbReference type="GO" id="GO:0009535">
    <property type="term" value="C:chloroplast thylakoid membrane"/>
    <property type="evidence" value="ECO:0007669"/>
    <property type="project" value="TreeGrafter"/>
</dbReference>
<dbReference type="EMBL" id="CP144753">
    <property type="protein sequence ID" value="WVZ95407.1"/>
    <property type="molecule type" value="Genomic_DNA"/>
</dbReference>
<gene>
    <name evidence="5" type="ORF">U9M48_041175</name>
</gene>
<dbReference type="Pfam" id="PF00076">
    <property type="entry name" value="RRM_1"/>
    <property type="match status" value="2"/>
</dbReference>
<evidence type="ECO:0000256" key="3">
    <source>
        <dbReference type="SAM" id="MobiDB-lite"/>
    </source>
</evidence>
<feature type="compositionally biased region" description="Acidic residues" evidence="3">
    <location>
        <begin position="71"/>
        <end position="84"/>
    </location>
</feature>
<dbReference type="InterPro" id="IPR050502">
    <property type="entry name" value="Euk_RNA-bind_prot"/>
</dbReference>
<keyword evidence="1 2" id="KW-0694">RNA-binding</keyword>
<feature type="domain" description="RRM" evidence="4">
    <location>
        <begin position="139"/>
        <end position="217"/>
    </location>
</feature>
<dbReference type="SUPFAM" id="SSF54928">
    <property type="entry name" value="RNA-binding domain, RBD"/>
    <property type="match status" value="2"/>
</dbReference>
<dbReference type="PROSITE" id="PS50102">
    <property type="entry name" value="RRM"/>
    <property type="match status" value="2"/>
</dbReference>
<accession>A0AAQ3US45</accession>
<feature type="domain" description="RRM" evidence="4">
    <location>
        <begin position="242"/>
        <end position="319"/>
    </location>
</feature>
<reference evidence="5 6" key="1">
    <citation type="submission" date="2024-02" db="EMBL/GenBank/DDBJ databases">
        <title>High-quality chromosome-scale genome assembly of Pensacola bahiagrass (Paspalum notatum Flugge var. saurae).</title>
        <authorList>
            <person name="Vega J.M."/>
            <person name="Podio M."/>
            <person name="Orjuela J."/>
            <person name="Siena L.A."/>
            <person name="Pessino S.C."/>
            <person name="Combes M.C."/>
            <person name="Mariac C."/>
            <person name="Albertini E."/>
            <person name="Pupilli F."/>
            <person name="Ortiz J.P.A."/>
            <person name="Leblanc O."/>
        </authorList>
    </citation>
    <scope>NUCLEOTIDE SEQUENCE [LARGE SCALE GENOMIC DNA]</scope>
    <source>
        <strain evidence="5">R1</strain>
        <tissue evidence="5">Leaf</tissue>
    </source>
</reference>
<dbReference type="GO" id="GO:1901259">
    <property type="term" value="P:chloroplast rRNA processing"/>
    <property type="evidence" value="ECO:0007669"/>
    <property type="project" value="TreeGrafter"/>
</dbReference>
<dbReference type="Proteomes" id="UP001341281">
    <property type="component" value="Chromosome 09"/>
</dbReference>
<dbReference type="InterPro" id="IPR012677">
    <property type="entry name" value="Nucleotide-bd_a/b_plait_sf"/>
</dbReference>
<dbReference type="GO" id="GO:0003729">
    <property type="term" value="F:mRNA binding"/>
    <property type="evidence" value="ECO:0007669"/>
    <property type="project" value="TreeGrafter"/>
</dbReference>
<dbReference type="PANTHER" id="PTHR48025">
    <property type="entry name" value="OS02G0815200 PROTEIN"/>
    <property type="match status" value="1"/>
</dbReference>
<evidence type="ECO:0000256" key="2">
    <source>
        <dbReference type="PROSITE-ProRule" id="PRU00176"/>
    </source>
</evidence>
<feature type="region of interest" description="Disordered" evidence="3">
    <location>
        <begin position="54"/>
        <end position="131"/>
    </location>
</feature>
<sequence length="329" mass="35910">MANAATTCHCNALLHLPRPTHLRRLPPLPVPARRVELSLAARAAAVGLGAARPGLRARASSGPPPPPFFETVEEEEEEVGEGEDERGWSDAEAGFSDEGAEDEQEWAGGNGAARGEDLGADAGDDDDLSGWTRQWPRPRELFVCNLPRRCDADDLLDLFRPHGTVLSVEISRDAVTGISRGTASVTMRSLKEARAAINALDGFDLDGREIFVKLASDVISNRKNVNLAHITPVKDHIFESPHKIYIGNLAWSVQPQDLRELFTQCGTVVSARLLSDRKGGRNRVYGFVSFSSAEELQAALKLDKMVFFGRDIVVKEAHVERQNSLALNS</sequence>
<dbReference type="Gene3D" id="3.30.70.330">
    <property type="match status" value="2"/>
</dbReference>
<feature type="compositionally biased region" description="Acidic residues" evidence="3">
    <location>
        <begin position="118"/>
        <end position="128"/>
    </location>
</feature>
<dbReference type="PANTHER" id="PTHR48025:SF7">
    <property type="entry name" value="RNA-BINDING (RRM_RBD_RNP MOTIFS) FAMILY PROTEIN"/>
    <property type="match status" value="1"/>
</dbReference>
<keyword evidence="6" id="KW-1185">Reference proteome</keyword>
<evidence type="ECO:0000256" key="1">
    <source>
        <dbReference type="ARBA" id="ARBA00022884"/>
    </source>
</evidence>
<protein>
    <recommendedName>
        <fullName evidence="4">RRM domain-containing protein</fullName>
    </recommendedName>
</protein>
<dbReference type="AlphaFoldDB" id="A0AAQ3US45"/>
<organism evidence="5 6">
    <name type="scientific">Paspalum notatum var. saurae</name>
    <dbReference type="NCBI Taxonomy" id="547442"/>
    <lineage>
        <taxon>Eukaryota</taxon>
        <taxon>Viridiplantae</taxon>
        <taxon>Streptophyta</taxon>
        <taxon>Embryophyta</taxon>
        <taxon>Tracheophyta</taxon>
        <taxon>Spermatophyta</taxon>
        <taxon>Magnoliopsida</taxon>
        <taxon>Liliopsida</taxon>
        <taxon>Poales</taxon>
        <taxon>Poaceae</taxon>
        <taxon>PACMAD clade</taxon>
        <taxon>Panicoideae</taxon>
        <taxon>Andropogonodae</taxon>
        <taxon>Paspaleae</taxon>
        <taxon>Paspalinae</taxon>
        <taxon>Paspalum</taxon>
    </lineage>
</organism>